<organism evidence="1 2">
    <name type="scientific">Candidatus Scalindua arabica</name>
    <dbReference type="NCBI Taxonomy" id="1127984"/>
    <lineage>
        <taxon>Bacteria</taxon>
        <taxon>Pseudomonadati</taxon>
        <taxon>Planctomycetota</taxon>
        <taxon>Candidatus Brocadiia</taxon>
        <taxon>Candidatus Brocadiales</taxon>
        <taxon>Candidatus Scalinduaceae</taxon>
        <taxon>Candidatus Scalindua</taxon>
    </lineage>
</organism>
<comment type="caution">
    <text evidence="1">The sequence shown here is derived from an EMBL/GenBank/DDBJ whole genome shotgun (WGS) entry which is preliminary data.</text>
</comment>
<proteinExistence type="predicted"/>
<dbReference type="EMBL" id="JAANXD010000041">
    <property type="protein sequence ID" value="MBS1257893.1"/>
    <property type="molecule type" value="Genomic_DNA"/>
</dbReference>
<reference evidence="1" key="1">
    <citation type="journal article" date="2021" name="ISME J.">
        <title>Fine-scale metabolic discontinuity in a stratified prokaryote microbiome of a Red Sea deep halocline.</title>
        <authorList>
            <person name="Michoud G."/>
            <person name="Ngugi D.K."/>
            <person name="Barozzi A."/>
            <person name="Merlino G."/>
            <person name="Calleja M.L."/>
            <person name="Delgado-Huertas A."/>
            <person name="Moran X.A.G."/>
            <person name="Daffonchio D."/>
        </authorList>
    </citation>
    <scope>NUCLEOTIDE SEQUENCE</scope>
    <source>
        <strain evidence="1">SuakinDeep_MAG55_1</strain>
    </source>
</reference>
<evidence type="ECO:0000313" key="1">
    <source>
        <dbReference type="EMBL" id="MBS1257893.1"/>
    </source>
</evidence>
<name>A0A941ZZC0_9BACT</name>
<dbReference type="Proteomes" id="UP000722750">
    <property type="component" value="Unassembled WGS sequence"/>
</dbReference>
<sequence length="32" mass="4037">MKIFQRNVRRERQIKYWTLIEVDKNTGKKQTK</sequence>
<dbReference type="AlphaFoldDB" id="A0A941ZZC0"/>
<protein>
    <submittedName>
        <fullName evidence="1">Uncharacterized protein</fullName>
    </submittedName>
</protein>
<accession>A0A941ZZC0</accession>
<gene>
    <name evidence="1" type="ORF">MAG551_00946</name>
</gene>
<evidence type="ECO:0000313" key="2">
    <source>
        <dbReference type="Proteomes" id="UP000722750"/>
    </source>
</evidence>